<feature type="region of interest" description="Disordered" evidence="1">
    <location>
        <begin position="181"/>
        <end position="200"/>
    </location>
</feature>
<reference evidence="3" key="1">
    <citation type="submission" date="2016-10" db="EMBL/GenBank/DDBJ databases">
        <authorList>
            <person name="Varghese N."/>
            <person name="Submissions S."/>
        </authorList>
    </citation>
    <scope>NUCLEOTIDE SEQUENCE [LARGE SCALE GENOMIC DNA]</scope>
    <source>
        <strain evidence="3">Nm71</strain>
    </source>
</reference>
<dbReference type="Pfam" id="PF09684">
    <property type="entry name" value="Tail_P2_I"/>
    <property type="match status" value="1"/>
</dbReference>
<dbReference type="Proteomes" id="UP000199345">
    <property type="component" value="Unassembled WGS sequence"/>
</dbReference>
<keyword evidence="3" id="KW-1185">Reference proteome</keyword>
<dbReference type="AlphaFoldDB" id="A0A1I0BJP7"/>
<evidence type="ECO:0000256" key="1">
    <source>
        <dbReference type="SAM" id="MobiDB-lite"/>
    </source>
</evidence>
<dbReference type="RefSeq" id="WP_090657864.1">
    <property type="nucleotide sequence ID" value="NZ_FOIA01000011.1"/>
</dbReference>
<evidence type="ECO:0000313" key="3">
    <source>
        <dbReference type="Proteomes" id="UP000199345"/>
    </source>
</evidence>
<accession>A0A1I0BJP7</accession>
<gene>
    <name evidence="2" type="ORF">SAMN05216326_11116</name>
</gene>
<organism evidence="2 3">
    <name type="scientific">Nitrosomonas marina</name>
    <dbReference type="NCBI Taxonomy" id="917"/>
    <lineage>
        <taxon>Bacteria</taxon>
        <taxon>Pseudomonadati</taxon>
        <taxon>Pseudomonadota</taxon>
        <taxon>Betaproteobacteria</taxon>
        <taxon>Nitrosomonadales</taxon>
        <taxon>Nitrosomonadaceae</taxon>
        <taxon>Nitrosomonas</taxon>
    </lineage>
</organism>
<name>A0A1I0BJP7_9PROT</name>
<evidence type="ECO:0000313" key="2">
    <source>
        <dbReference type="EMBL" id="SET07071.1"/>
    </source>
</evidence>
<dbReference type="InterPro" id="IPR006521">
    <property type="entry name" value="Tail_protein_I"/>
</dbReference>
<dbReference type="OrthoDB" id="626916at2"/>
<proteinExistence type="predicted"/>
<dbReference type="EMBL" id="FOIA01000011">
    <property type="protein sequence ID" value="SET07071.1"/>
    <property type="molecule type" value="Genomic_DNA"/>
</dbReference>
<sequence length="523" mass="58657">MADKNHAETLFRIIPAVYRNRDSRQYGGSGDLKKYFSGNAVLLNQLHATLEQFLADHFPDNPNAGAPACQDWLLPYFADLLDVRLVSPLAKGRRDEIARAIRWRQGKGTLRVVEEIAESVAQLEVVLQEGWKRVAVTPRLNVPLMPEIHYGLSDAVPLTPPSIAARHPGLPAVTPDFRCPSGAVKSNTSNPAAQQSSIDGDTRTWRQVSFHGAPCYPNSFEDVSRRTVDFRSGDWCSGHFHPDRILLYTVPPAGFFPDRIQTVNWSQEPSEAFLRLIDVITENNTTVYRNRTFGKDNFVPVNIRRTIQLGQVEDGVGDPDFHTWRFEGVNLLNTLELDSGRVELVKCAARKVEVHSIDKVSAVITAQNCLFRQIQVARGRVKLEYCTVLESTLSEYLLASDCIFLGLIHRHHLPDLTPPEQHCLRYSRIARNQDAGDMRLIHTTRDLPVMLSKRFGDRSSGVLHPATPRTITRGAEDGTEMGAYHSGYLSFLADAVVEKLRDYLPLDKQALVIPDSRLLAIPE</sequence>
<protein>
    <recommendedName>
        <fullName evidence="4">Phage tail protein (Tail_P2_I)</fullName>
    </recommendedName>
</protein>
<evidence type="ECO:0008006" key="4">
    <source>
        <dbReference type="Google" id="ProtNLM"/>
    </source>
</evidence>
<feature type="compositionally biased region" description="Polar residues" evidence="1">
    <location>
        <begin position="184"/>
        <end position="199"/>
    </location>
</feature>